<evidence type="ECO:0000256" key="11">
    <source>
        <dbReference type="HAMAP-Rule" id="MF_00127"/>
    </source>
</evidence>
<dbReference type="InterPro" id="IPR004516">
    <property type="entry name" value="HisRS/HisZ"/>
</dbReference>
<dbReference type="InterPro" id="IPR015807">
    <property type="entry name" value="His-tRNA-ligase"/>
</dbReference>
<dbReference type="Pfam" id="PF13393">
    <property type="entry name" value="tRNA-synt_His"/>
    <property type="match status" value="1"/>
</dbReference>
<dbReference type="AlphaFoldDB" id="A0A451D8M0"/>
<evidence type="ECO:0000256" key="5">
    <source>
        <dbReference type="ARBA" id="ARBA00022598"/>
    </source>
</evidence>
<evidence type="ECO:0000256" key="3">
    <source>
        <dbReference type="ARBA" id="ARBA00011738"/>
    </source>
</evidence>
<dbReference type="GO" id="GO:0004821">
    <property type="term" value="F:histidine-tRNA ligase activity"/>
    <property type="evidence" value="ECO:0007669"/>
    <property type="project" value="UniProtKB-UniRule"/>
</dbReference>
<proteinExistence type="inferred from homology"/>
<feature type="binding site" evidence="12">
    <location>
        <begin position="264"/>
        <end position="265"/>
    </location>
    <ligand>
        <name>L-histidine</name>
        <dbReference type="ChEBI" id="CHEBI:57595"/>
    </ligand>
</feature>
<keyword evidence="5 11" id="KW-0436">Ligase</keyword>
<keyword evidence="7 11" id="KW-0067">ATP-binding</keyword>
<feature type="binding site" evidence="12">
    <location>
        <position position="114"/>
    </location>
    <ligand>
        <name>L-histidine</name>
        <dbReference type="ChEBI" id="CHEBI:57595"/>
    </ligand>
</feature>
<name>A0A451D8M0_9GAMM</name>
<feature type="binding site" evidence="12">
    <location>
        <position position="132"/>
    </location>
    <ligand>
        <name>L-histidine</name>
        <dbReference type="ChEBI" id="CHEBI:57595"/>
    </ligand>
</feature>
<dbReference type="InterPro" id="IPR036621">
    <property type="entry name" value="Anticodon-bd_dom_sf"/>
</dbReference>
<keyword evidence="9 11" id="KW-0030">Aminoacyl-tRNA synthetase</keyword>
<dbReference type="PROSITE" id="PS50862">
    <property type="entry name" value="AA_TRNA_LIGASE_II"/>
    <property type="match status" value="1"/>
</dbReference>
<keyword evidence="8 11" id="KW-0648">Protein biosynthesis</keyword>
<dbReference type="PIRSF" id="PIRSF001549">
    <property type="entry name" value="His-tRNA_synth"/>
    <property type="match status" value="1"/>
</dbReference>
<dbReference type="CDD" id="cd00773">
    <property type="entry name" value="HisRS-like_core"/>
    <property type="match status" value="1"/>
</dbReference>
<dbReference type="InterPro" id="IPR006195">
    <property type="entry name" value="aa-tRNA-synth_II"/>
</dbReference>
<accession>A0A451D8M0</accession>
<dbReference type="EMBL" id="LR217713">
    <property type="protein sequence ID" value="VFP82146.1"/>
    <property type="molecule type" value="Genomic_DNA"/>
</dbReference>
<sequence>MKKNKIQALRGMKDQLPIDITCYQKIERILKQVINSYGFSKIRLPIVEKTSLFKRAIGSVTDVTEKEMYTFQDRNGESITLRPEGTAGCVRAGIEHGILYHQEQRLWYIGPMFRYERPQKGRYRQFYQVGAEVFGLKGPNIDAELILMTARCWKLLGISHYLRLELNSIGSLETRKKYHNILISFLRNHITLLDKDCKDRIYSNPLRILDSKNPHIQELLKDLPPLKDYLDIESSHHFLGLCDQLDIAGIPYHINQRLVRGLDYYNRTVFEWTTNSLGAQGTICSGGRYDDLVEELGGTSTPAVGFAIGLERLALLVRNFNSIPIPNQIIDVYLITKGEKQNNLGLILSEQLRDNIPDLKLIRNSCEGSLKKHFTHAMKLGARFVIIINKDTEGAEELILKDFLNNTQKNIEKTNACSILTTLLRMHLTTHDISI</sequence>
<dbReference type="InterPro" id="IPR045864">
    <property type="entry name" value="aa-tRNA-synth_II/BPL/LPL"/>
</dbReference>
<dbReference type="SUPFAM" id="SSF55681">
    <property type="entry name" value="Class II aaRS and biotin synthetases"/>
    <property type="match status" value="1"/>
</dbReference>
<dbReference type="GO" id="GO:0006427">
    <property type="term" value="P:histidyl-tRNA aminoacylation"/>
    <property type="evidence" value="ECO:0007669"/>
    <property type="project" value="UniProtKB-UniRule"/>
</dbReference>
<evidence type="ECO:0000256" key="8">
    <source>
        <dbReference type="ARBA" id="ARBA00022917"/>
    </source>
</evidence>
<organism evidence="14 15">
    <name type="scientific">Candidatus Erwinia haradaeae</name>
    <dbReference type="NCBI Taxonomy" id="1922217"/>
    <lineage>
        <taxon>Bacteria</taxon>
        <taxon>Pseudomonadati</taxon>
        <taxon>Pseudomonadota</taxon>
        <taxon>Gammaproteobacteria</taxon>
        <taxon>Enterobacterales</taxon>
        <taxon>Erwiniaceae</taxon>
        <taxon>Erwinia</taxon>
    </lineage>
</organism>
<keyword evidence="4 11" id="KW-0963">Cytoplasm</keyword>
<gene>
    <name evidence="11 14" type="primary">hisS</name>
    <name evidence="14" type="ORF">ERCICURV3402_498</name>
</gene>
<evidence type="ECO:0000256" key="2">
    <source>
        <dbReference type="ARBA" id="ARBA00008226"/>
    </source>
</evidence>
<feature type="binding site" evidence="12">
    <location>
        <begin position="84"/>
        <end position="86"/>
    </location>
    <ligand>
        <name>L-histidine</name>
        <dbReference type="ChEBI" id="CHEBI:57595"/>
    </ligand>
</feature>
<evidence type="ECO:0000256" key="9">
    <source>
        <dbReference type="ARBA" id="ARBA00023146"/>
    </source>
</evidence>
<feature type="binding site" evidence="12">
    <location>
        <position position="260"/>
    </location>
    <ligand>
        <name>L-histidine</name>
        <dbReference type="ChEBI" id="CHEBI:57595"/>
    </ligand>
</feature>
<dbReference type="GO" id="GO:0005524">
    <property type="term" value="F:ATP binding"/>
    <property type="evidence" value="ECO:0007669"/>
    <property type="project" value="UniProtKB-UniRule"/>
</dbReference>
<dbReference type="PANTHER" id="PTHR43707:SF1">
    <property type="entry name" value="HISTIDINE--TRNA LIGASE, MITOCHONDRIAL-RELATED"/>
    <property type="match status" value="1"/>
</dbReference>
<evidence type="ECO:0000256" key="4">
    <source>
        <dbReference type="ARBA" id="ARBA00022490"/>
    </source>
</evidence>
<dbReference type="NCBIfam" id="TIGR00442">
    <property type="entry name" value="hisS"/>
    <property type="match status" value="1"/>
</dbReference>
<dbReference type="PANTHER" id="PTHR43707">
    <property type="entry name" value="HISTIDYL-TRNA SYNTHETASE"/>
    <property type="match status" value="1"/>
</dbReference>
<feature type="binding site" evidence="12">
    <location>
        <position position="128"/>
    </location>
    <ligand>
        <name>L-histidine</name>
        <dbReference type="ChEBI" id="CHEBI:57595"/>
    </ligand>
</feature>
<dbReference type="InterPro" id="IPR041715">
    <property type="entry name" value="HisRS-like_core"/>
</dbReference>
<evidence type="ECO:0000256" key="12">
    <source>
        <dbReference type="PIRSR" id="PIRSR001549-1"/>
    </source>
</evidence>
<dbReference type="GeneID" id="66304772"/>
<dbReference type="Proteomes" id="UP000294441">
    <property type="component" value="Chromosome 1"/>
</dbReference>
<comment type="similarity">
    <text evidence="2 11">Belongs to the class-II aminoacyl-tRNA synthetase family.</text>
</comment>
<evidence type="ECO:0000313" key="14">
    <source>
        <dbReference type="EMBL" id="VFP82146.1"/>
    </source>
</evidence>
<evidence type="ECO:0000259" key="13">
    <source>
        <dbReference type="PROSITE" id="PS50862"/>
    </source>
</evidence>
<dbReference type="OrthoDB" id="9800814at2"/>
<comment type="subcellular location">
    <subcellularLocation>
        <location evidence="1 11">Cytoplasm</location>
    </subcellularLocation>
</comment>
<dbReference type="EC" id="6.1.1.21" evidence="11"/>
<evidence type="ECO:0000256" key="1">
    <source>
        <dbReference type="ARBA" id="ARBA00004496"/>
    </source>
</evidence>
<protein>
    <recommendedName>
        <fullName evidence="11">Histidine--tRNA ligase</fullName>
        <ecNumber evidence="11">6.1.1.21</ecNumber>
    </recommendedName>
    <alternativeName>
        <fullName evidence="11">Histidyl-tRNA synthetase</fullName>
        <shortName evidence="11">HisRS</shortName>
    </alternativeName>
</protein>
<dbReference type="SUPFAM" id="SSF52954">
    <property type="entry name" value="Class II aaRS ABD-related"/>
    <property type="match status" value="1"/>
</dbReference>
<evidence type="ECO:0000256" key="6">
    <source>
        <dbReference type="ARBA" id="ARBA00022741"/>
    </source>
</evidence>
<feature type="domain" description="Aminoacyl-transfer RNA synthetases class-II family profile" evidence="13">
    <location>
        <begin position="1"/>
        <end position="326"/>
    </location>
</feature>
<evidence type="ECO:0000313" key="15">
    <source>
        <dbReference type="Proteomes" id="UP000294441"/>
    </source>
</evidence>
<dbReference type="FunFam" id="3.30.930.10:FF:000005">
    <property type="entry name" value="Histidine--tRNA ligase"/>
    <property type="match status" value="1"/>
</dbReference>
<comment type="catalytic activity">
    <reaction evidence="10 11">
        <text>tRNA(His) + L-histidine + ATP = L-histidyl-tRNA(His) + AMP + diphosphate + H(+)</text>
        <dbReference type="Rhea" id="RHEA:17313"/>
        <dbReference type="Rhea" id="RHEA-COMP:9665"/>
        <dbReference type="Rhea" id="RHEA-COMP:9689"/>
        <dbReference type="ChEBI" id="CHEBI:15378"/>
        <dbReference type="ChEBI" id="CHEBI:30616"/>
        <dbReference type="ChEBI" id="CHEBI:33019"/>
        <dbReference type="ChEBI" id="CHEBI:57595"/>
        <dbReference type="ChEBI" id="CHEBI:78442"/>
        <dbReference type="ChEBI" id="CHEBI:78527"/>
        <dbReference type="ChEBI" id="CHEBI:456215"/>
        <dbReference type="EC" id="6.1.1.21"/>
    </reaction>
</comment>
<dbReference type="Gene3D" id="3.30.930.10">
    <property type="entry name" value="Bira Bifunctional Protein, Domain 2"/>
    <property type="match status" value="1"/>
</dbReference>
<dbReference type="RefSeq" id="WP_157992747.1">
    <property type="nucleotide sequence ID" value="NZ_LR217713.1"/>
</dbReference>
<dbReference type="GO" id="GO:0005737">
    <property type="term" value="C:cytoplasm"/>
    <property type="evidence" value="ECO:0007669"/>
    <property type="project" value="UniProtKB-SubCell"/>
</dbReference>
<dbReference type="HAMAP" id="MF_00127">
    <property type="entry name" value="His_tRNA_synth"/>
    <property type="match status" value="1"/>
</dbReference>
<evidence type="ECO:0000256" key="10">
    <source>
        <dbReference type="ARBA" id="ARBA00047639"/>
    </source>
</evidence>
<evidence type="ECO:0000256" key="7">
    <source>
        <dbReference type="ARBA" id="ARBA00022840"/>
    </source>
</evidence>
<keyword evidence="6 11" id="KW-0547">Nucleotide-binding</keyword>
<reference evidence="14 15" key="1">
    <citation type="submission" date="2019-02" db="EMBL/GenBank/DDBJ databases">
        <authorList>
            <person name="Manzano-Marin A."/>
            <person name="Manzano-Marin A."/>
        </authorList>
    </citation>
    <scope>NUCLEOTIDE SEQUENCE [LARGE SCALE GENOMIC DNA]</scope>
    <source>
        <strain evidence="14 15">ErCicurvipes</strain>
    </source>
</reference>
<dbReference type="Gene3D" id="3.40.50.800">
    <property type="entry name" value="Anticodon-binding domain"/>
    <property type="match status" value="1"/>
</dbReference>
<comment type="subunit">
    <text evidence="3 11">Homodimer.</text>
</comment>